<keyword evidence="3" id="KW-1185">Reference proteome</keyword>
<evidence type="ECO:0000313" key="2">
    <source>
        <dbReference type="EMBL" id="RUT04551.1"/>
    </source>
</evidence>
<name>A0AB37UCD0_9CYAN</name>
<proteinExistence type="predicted"/>
<feature type="signal peptide" evidence="1">
    <location>
        <begin position="1"/>
        <end position="19"/>
    </location>
</feature>
<gene>
    <name evidence="2" type="ORF">DSM107010_57310</name>
</gene>
<protein>
    <submittedName>
        <fullName evidence="2">Uncharacterized protein</fullName>
    </submittedName>
</protein>
<dbReference type="RefSeq" id="WP_158631893.1">
    <property type="nucleotide sequence ID" value="NZ_JAVKZF010000004.1"/>
</dbReference>
<dbReference type="EMBL" id="RSCK01000084">
    <property type="protein sequence ID" value="RUT04551.1"/>
    <property type="molecule type" value="Genomic_DNA"/>
</dbReference>
<accession>A0AB37UCD0</accession>
<keyword evidence="1" id="KW-0732">Signal</keyword>
<comment type="caution">
    <text evidence="2">The sequence shown here is derived from an EMBL/GenBank/DDBJ whole genome shotgun (WGS) entry which is preliminary data.</text>
</comment>
<dbReference type="Proteomes" id="UP000282574">
    <property type="component" value="Unassembled WGS sequence"/>
</dbReference>
<dbReference type="AlphaFoldDB" id="A0AB37UCD0"/>
<evidence type="ECO:0000313" key="3">
    <source>
        <dbReference type="Proteomes" id="UP000282574"/>
    </source>
</evidence>
<reference evidence="2 3" key="1">
    <citation type="journal article" date="2019" name="Genome Biol. Evol.">
        <title>Day and night: Metabolic profiles and evolutionary relationships of six axenic non-marine cyanobacteria.</title>
        <authorList>
            <person name="Will S.E."/>
            <person name="Henke P."/>
            <person name="Boedeker C."/>
            <person name="Huang S."/>
            <person name="Brinkmann H."/>
            <person name="Rohde M."/>
            <person name="Jarek M."/>
            <person name="Friedl T."/>
            <person name="Seufert S."/>
            <person name="Schumacher M."/>
            <person name="Overmann J."/>
            <person name="Neumann-Schaal M."/>
            <person name="Petersen J."/>
        </authorList>
    </citation>
    <scope>NUCLEOTIDE SEQUENCE [LARGE SCALE GENOMIC DNA]</scope>
    <source>
        <strain evidence="2 3">SAG 39.79</strain>
    </source>
</reference>
<organism evidence="2 3">
    <name type="scientific">Chroococcidiopsis cubana SAG 39.79</name>
    <dbReference type="NCBI Taxonomy" id="388085"/>
    <lineage>
        <taxon>Bacteria</taxon>
        <taxon>Bacillati</taxon>
        <taxon>Cyanobacteriota</taxon>
        <taxon>Cyanophyceae</taxon>
        <taxon>Chroococcidiopsidales</taxon>
        <taxon>Chroococcidiopsidaceae</taxon>
        <taxon>Chroococcidiopsis</taxon>
    </lineage>
</organism>
<evidence type="ECO:0000256" key="1">
    <source>
        <dbReference type="SAM" id="SignalP"/>
    </source>
</evidence>
<sequence>MKFKIAAIKAKIVAMFAMLATTGASLPGSNIRPPALTVRDAKGRS</sequence>
<feature type="chain" id="PRO_5044210393" evidence="1">
    <location>
        <begin position="20"/>
        <end position="45"/>
    </location>
</feature>